<name>A0A9D1HIS2_9FIRM</name>
<accession>A0A9D1HIS2</accession>
<comment type="caution">
    <text evidence="1">The sequence shown here is derived from an EMBL/GenBank/DDBJ whole genome shotgun (WGS) entry which is preliminary data.</text>
</comment>
<evidence type="ECO:0000313" key="2">
    <source>
        <dbReference type="Proteomes" id="UP000824124"/>
    </source>
</evidence>
<organism evidence="1 2">
    <name type="scientific">Candidatus Avidehalobacter gallistercoris</name>
    <dbReference type="NCBI Taxonomy" id="2840694"/>
    <lineage>
        <taxon>Bacteria</taxon>
        <taxon>Bacillati</taxon>
        <taxon>Bacillota</taxon>
        <taxon>Clostridia</taxon>
        <taxon>Eubacteriales</taxon>
        <taxon>Peptococcaceae</taxon>
        <taxon>Peptococcaceae incertae sedis</taxon>
        <taxon>Candidatus Avidehalobacter</taxon>
    </lineage>
</organism>
<sequence>MNVNNNDRAIAVTLLERYPEEAVRVTVPPEKIDYFNKIIEAYDNLAIVSTVDAPAGEVVCWVTPDMRSTLIKLLEKLRFPKIMV</sequence>
<gene>
    <name evidence="1" type="ORF">IAB00_01060</name>
</gene>
<dbReference type="Proteomes" id="UP000824124">
    <property type="component" value="Unassembled WGS sequence"/>
</dbReference>
<proteinExistence type="predicted"/>
<evidence type="ECO:0000313" key="1">
    <source>
        <dbReference type="EMBL" id="HIU09835.1"/>
    </source>
</evidence>
<reference evidence="1" key="2">
    <citation type="journal article" date="2021" name="PeerJ">
        <title>Extensive microbial diversity within the chicken gut microbiome revealed by metagenomics and culture.</title>
        <authorList>
            <person name="Gilroy R."/>
            <person name="Ravi A."/>
            <person name="Getino M."/>
            <person name="Pursley I."/>
            <person name="Horton D.L."/>
            <person name="Alikhan N.F."/>
            <person name="Baker D."/>
            <person name="Gharbi K."/>
            <person name="Hall N."/>
            <person name="Watson M."/>
            <person name="Adriaenssens E.M."/>
            <person name="Foster-Nyarko E."/>
            <person name="Jarju S."/>
            <person name="Secka A."/>
            <person name="Antonio M."/>
            <person name="Oren A."/>
            <person name="Chaudhuri R.R."/>
            <person name="La Ragione R."/>
            <person name="Hildebrand F."/>
            <person name="Pallen M.J."/>
        </authorList>
    </citation>
    <scope>NUCLEOTIDE SEQUENCE</scope>
    <source>
        <strain evidence="1">2830</strain>
    </source>
</reference>
<reference evidence="1" key="1">
    <citation type="submission" date="2020-10" db="EMBL/GenBank/DDBJ databases">
        <authorList>
            <person name="Gilroy R."/>
        </authorList>
    </citation>
    <scope>NUCLEOTIDE SEQUENCE</scope>
    <source>
        <strain evidence="1">2830</strain>
    </source>
</reference>
<dbReference type="EMBL" id="DVMH01000007">
    <property type="protein sequence ID" value="HIU09835.1"/>
    <property type="molecule type" value="Genomic_DNA"/>
</dbReference>
<dbReference type="InterPro" id="IPR032587">
    <property type="entry name" value="DUF4911"/>
</dbReference>
<dbReference type="AlphaFoldDB" id="A0A9D1HIS2"/>
<dbReference type="Pfam" id="PF16256">
    <property type="entry name" value="DUF4911"/>
    <property type="match status" value="1"/>
</dbReference>
<protein>
    <submittedName>
        <fullName evidence="1">DUF4911 domain-containing protein</fullName>
    </submittedName>
</protein>